<dbReference type="AlphaFoldDB" id="A0A6N2XKH4"/>
<proteinExistence type="predicted"/>
<keyword evidence="1" id="KW-0472">Membrane</keyword>
<sequence length="140" mass="16397">MENITLFASIAIIVFGVLQIILFFKLWEMTNDVKKISLKHSPSKEDELIDEAQLLCLDGEKENAFKCYKQAFFISISELYNNISQKYNVALKEDRKEIWESNYPNIVRFFSKRMIPTGFSLNFEEYDSFDKVDKILSGNN</sequence>
<protein>
    <submittedName>
        <fullName evidence="2">Uncharacterized protein</fullName>
    </submittedName>
</protein>
<feature type="transmembrane region" description="Helical" evidence="1">
    <location>
        <begin position="6"/>
        <end position="27"/>
    </location>
</feature>
<dbReference type="RefSeq" id="WP_010538144.1">
    <property type="nucleotide sequence ID" value="NZ_CACRSZ010000099.1"/>
</dbReference>
<evidence type="ECO:0000313" key="2">
    <source>
        <dbReference type="EMBL" id="VYT54794.1"/>
    </source>
</evidence>
<name>A0A6N2XKH4_9BACE</name>
<reference evidence="2" key="1">
    <citation type="submission" date="2019-11" db="EMBL/GenBank/DDBJ databases">
        <authorList>
            <person name="Feng L."/>
        </authorList>
    </citation>
    <scope>NUCLEOTIDE SEQUENCE</scope>
    <source>
        <strain evidence="2">BfaecisLFYP10</strain>
    </source>
</reference>
<evidence type="ECO:0000256" key="1">
    <source>
        <dbReference type="SAM" id="Phobius"/>
    </source>
</evidence>
<keyword evidence="1" id="KW-0812">Transmembrane</keyword>
<keyword evidence="1" id="KW-1133">Transmembrane helix</keyword>
<accession>A0A6N2XKH4</accession>
<organism evidence="2">
    <name type="scientific">Bacteroides faecis</name>
    <dbReference type="NCBI Taxonomy" id="674529"/>
    <lineage>
        <taxon>Bacteria</taxon>
        <taxon>Pseudomonadati</taxon>
        <taxon>Bacteroidota</taxon>
        <taxon>Bacteroidia</taxon>
        <taxon>Bacteroidales</taxon>
        <taxon>Bacteroidaceae</taxon>
        <taxon>Bacteroides</taxon>
    </lineage>
</organism>
<dbReference type="EMBL" id="CACRSZ010000099">
    <property type="protein sequence ID" value="VYT54794.1"/>
    <property type="molecule type" value="Genomic_DNA"/>
</dbReference>
<gene>
    <name evidence="2" type="ORF">BFLFYP10_04855</name>
</gene>